<feature type="compositionally biased region" description="Acidic residues" evidence="6">
    <location>
        <begin position="443"/>
        <end position="454"/>
    </location>
</feature>
<dbReference type="GO" id="GO:0016251">
    <property type="term" value="F:RNA polymerase II general transcription initiation factor activity"/>
    <property type="evidence" value="ECO:0007669"/>
    <property type="project" value="TreeGrafter"/>
</dbReference>
<dbReference type="AlphaFoldDB" id="A0A0D7BTV7"/>
<sequence length="464" mass="52171">MDDDIVVDVEGEAGPSTSQAARRPAPLGSTFTPTPAPAGELRASRLRSSSALPGNHPSEPAPNADRARAAMPRHRGAPKLRLKLNEKAANGSVGMSFLGPYDRELDSDDEELAFEEQFILRLPPGEDCDKLRKMVQSRDVSQDVWFKFKDSRRAQFHIGNNTYNSKLVDLPCIVESQKTLDSKQMFKVADICQMLVVGDRVENDEPLTNQKNFNIEEFIWPHGVTPPMHHVRKRRFRKRINRRTIESTEEAVERLLEEDALASEVKFDVLENVNPDLSDSEFIERDEPLDAPTPAISDMMDAMTPGDDLGEPEDDEDEDDDIEGDGDIDEELAAELDLALGDNDDEDDDEDEDEEDESDEEEVASDDEESQARKLISEEIRDLQAAVDKKGKEIASSANPLIRRRFEDALKKLTHDLETKIAQRDEFDEVQRLKKAGISIGQNDDDEESADEVEDNRPQGMQID</sequence>
<evidence type="ECO:0000313" key="9">
    <source>
        <dbReference type="Proteomes" id="UP000054007"/>
    </source>
</evidence>
<evidence type="ECO:0000256" key="5">
    <source>
        <dbReference type="ARBA" id="ARBA00023242"/>
    </source>
</evidence>
<keyword evidence="3" id="KW-0805">Transcription regulation</keyword>
<comment type="similarity">
    <text evidence="2">Belongs to the TAF7 family.</text>
</comment>
<dbReference type="PANTHER" id="PTHR12228">
    <property type="entry name" value="TRANSCRIPTION INITIATION FACTOR TFIID 55 KD SUBUNIT-RELATED"/>
    <property type="match status" value="1"/>
</dbReference>
<keyword evidence="5" id="KW-0539">Nucleus</keyword>
<dbReference type="GO" id="GO:0005669">
    <property type="term" value="C:transcription factor TFIID complex"/>
    <property type="evidence" value="ECO:0007669"/>
    <property type="project" value="InterPro"/>
</dbReference>
<feature type="compositionally biased region" description="Acidic residues" evidence="6">
    <location>
        <begin position="308"/>
        <end position="334"/>
    </location>
</feature>
<dbReference type="STRING" id="1314674.A0A0D7BTV7"/>
<feature type="compositionally biased region" description="Acidic residues" evidence="6">
    <location>
        <begin position="342"/>
        <end position="369"/>
    </location>
</feature>
<evidence type="ECO:0000259" key="7">
    <source>
        <dbReference type="SMART" id="SM01370"/>
    </source>
</evidence>
<evidence type="ECO:0000313" key="8">
    <source>
        <dbReference type="EMBL" id="KIY73837.1"/>
    </source>
</evidence>
<feature type="region of interest" description="Disordered" evidence="6">
    <location>
        <begin position="437"/>
        <end position="464"/>
    </location>
</feature>
<evidence type="ECO:0000256" key="2">
    <source>
        <dbReference type="ARBA" id="ARBA00009368"/>
    </source>
</evidence>
<dbReference type="PANTHER" id="PTHR12228:SF0">
    <property type="entry name" value="TATA-BOX BINDING PROTEIN ASSOCIATED FACTOR 7"/>
    <property type="match status" value="1"/>
</dbReference>
<dbReference type="InterPro" id="IPR006751">
    <property type="entry name" value="TAFII55_prot_cons_reg"/>
</dbReference>
<dbReference type="EMBL" id="KN880433">
    <property type="protein sequence ID" value="KIY73837.1"/>
    <property type="molecule type" value="Genomic_DNA"/>
</dbReference>
<name>A0A0D7BTV7_9AGAR</name>
<dbReference type="SMART" id="SM01370">
    <property type="entry name" value="TAFII55_N"/>
    <property type="match status" value="1"/>
</dbReference>
<feature type="region of interest" description="Disordered" evidence="6">
    <location>
        <begin position="1"/>
        <end position="76"/>
    </location>
</feature>
<feature type="domain" description="TAFII55 protein conserved region" evidence="7">
    <location>
        <begin position="114"/>
        <end position="264"/>
    </location>
</feature>
<feature type="region of interest" description="Disordered" evidence="6">
    <location>
        <begin position="278"/>
        <end position="372"/>
    </location>
</feature>
<dbReference type="InterPro" id="IPR037817">
    <property type="entry name" value="TAF7"/>
</dbReference>
<feature type="compositionally biased region" description="Acidic residues" evidence="6">
    <location>
        <begin position="1"/>
        <end position="11"/>
    </location>
</feature>
<dbReference type="Pfam" id="PF04658">
    <property type="entry name" value="TAFII55_N"/>
    <property type="match status" value="1"/>
</dbReference>
<keyword evidence="4" id="KW-0804">Transcription</keyword>
<dbReference type="GO" id="GO:0051123">
    <property type="term" value="P:RNA polymerase II preinitiation complex assembly"/>
    <property type="evidence" value="ECO:0007669"/>
    <property type="project" value="TreeGrafter"/>
</dbReference>
<reference evidence="8 9" key="1">
    <citation type="journal article" date="2015" name="Fungal Genet. Biol.">
        <title>Evolution of novel wood decay mechanisms in Agaricales revealed by the genome sequences of Fistulina hepatica and Cylindrobasidium torrendii.</title>
        <authorList>
            <person name="Floudas D."/>
            <person name="Held B.W."/>
            <person name="Riley R."/>
            <person name="Nagy L.G."/>
            <person name="Koehler G."/>
            <person name="Ransdell A.S."/>
            <person name="Younus H."/>
            <person name="Chow J."/>
            <person name="Chiniquy J."/>
            <person name="Lipzen A."/>
            <person name="Tritt A."/>
            <person name="Sun H."/>
            <person name="Haridas S."/>
            <person name="LaButti K."/>
            <person name="Ohm R.A."/>
            <person name="Kues U."/>
            <person name="Blanchette R.A."/>
            <person name="Grigoriev I.V."/>
            <person name="Minto R.E."/>
            <person name="Hibbett D.S."/>
        </authorList>
    </citation>
    <scope>NUCLEOTIDE SEQUENCE [LARGE SCALE GENOMIC DNA]</scope>
    <source>
        <strain evidence="8 9">FP15055 ss-10</strain>
    </source>
</reference>
<proteinExistence type="inferred from homology"/>
<evidence type="ECO:0000256" key="4">
    <source>
        <dbReference type="ARBA" id="ARBA00023163"/>
    </source>
</evidence>
<evidence type="ECO:0000256" key="6">
    <source>
        <dbReference type="SAM" id="MobiDB-lite"/>
    </source>
</evidence>
<comment type="subcellular location">
    <subcellularLocation>
        <location evidence="1">Nucleus</location>
    </subcellularLocation>
</comment>
<accession>A0A0D7BTV7</accession>
<dbReference type="Proteomes" id="UP000054007">
    <property type="component" value="Unassembled WGS sequence"/>
</dbReference>
<keyword evidence="9" id="KW-1185">Reference proteome</keyword>
<organism evidence="8 9">
    <name type="scientific">Cylindrobasidium torrendii FP15055 ss-10</name>
    <dbReference type="NCBI Taxonomy" id="1314674"/>
    <lineage>
        <taxon>Eukaryota</taxon>
        <taxon>Fungi</taxon>
        <taxon>Dikarya</taxon>
        <taxon>Basidiomycota</taxon>
        <taxon>Agaricomycotina</taxon>
        <taxon>Agaricomycetes</taxon>
        <taxon>Agaricomycetidae</taxon>
        <taxon>Agaricales</taxon>
        <taxon>Marasmiineae</taxon>
        <taxon>Physalacriaceae</taxon>
        <taxon>Cylindrobasidium</taxon>
    </lineage>
</organism>
<protein>
    <recommendedName>
        <fullName evidence="7">TAFII55 protein conserved region domain-containing protein</fullName>
    </recommendedName>
</protein>
<evidence type="ECO:0000256" key="1">
    <source>
        <dbReference type="ARBA" id="ARBA00004123"/>
    </source>
</evidence>
<dbReference type="CDD" id="cd08047">
    <property type="entry name" value="TAF7"/>
    <property type="match status" value="1"/>
</dbReference>
<dbReference type="OrthoDB" id="153872at2759"/>
<gene>
    <name evidence="8" type="ORF">CYLTODRAFT_433918</name>
</gene>
<evidence type="ECO:0000256" key="3">
    <source>
        <dbReference type="ARBA" id="ARBA00023015"/>
    </source>
</evidence>